<evidence type="ECO:0000313" key="22">
    <source>
        <dbReference type="EMBL" id="KIJ92323.1"/>
    </source>
</evidence>
<keyword evidence="8" id="KW-0443">Lipid metabolism</keyword>
<feature type="region of interest" description="Disordered" evidence="21">
    <location>
        <begin position="176"/>
        <end position="202"/>
    </location>
</feature>
<comment type="catalytic activity">
    <reaction evidence="16">
        <text>(2E)-tetradecenoyl-CoA + NADPH + H(+) = tetradecanoyl-CoA + NADP(+)</text>
        <dbReference type="Rhea" id="RHEA:44968"/>
        <dbReference type="ChEBI" id="CHEBI:15378"/>
        <dbReference type="ChEBI" id="CHEBI:57385"/>
        <dbReference type="ChEBI" id="CHEBI:57783"/>
        <dbReference type="ChEBI" id="CHEBI:58349"/>
        <dbReference type="ChEBI" id="CHEBI:61405"/>
    </reaction>
    <physiologicalReaction direction="left-to-right" evidence="16">
        <dbReference type="Rhea" id="RHEA:44969"/>
    </physiologicalReaction>
</comment>
<evidence type="ECO:0000256" key="3">
    <source>
        <dbReference type="ARBA" id="ARBA00022516"/>
    </source>
</evidence>
<name>A0A0C9WUR4_9AGAR</name>
<reference evidence="22 23" key="1">
    <citation type="submission" date="2014-04" db="EMBL/GenBank/DDBJ databases">
        <authorList>
            <consortium name="DOE Joint Genome Institute"/>
            <person name="Kuo A."/>
            <person name="Kohler A."/>
            <person name="Nagy L.G."/>
            <person name="Floudas D."/>
            <person name="Copeland A."/>
            <person name="Barry K.W."/>
            <person name="Cichocki N."/>
            <person name="Veneault-Fourrey C."/>
            <person name="LaButti K."/>
            <person name="Lindquist E.A."/>
            <person name="Lipzen A."/>
            <person name="Lundell T."/>
            <person name="Morin E."/>
            <person name="Murat C."/>
            <person name="Sun H."/>
            <person name="Tunlid A."/>
            <person name="Henrissat B."/>
            <person name="Grigoriev I.V."/>
            <person name="Hibbett D.S."/>
            <person name="Martin F."/>
            <person name="Nordberg H.P."/>
            <person name="Cantor M.N."/>
            <person name="Hua S.X."/>
        </authorList>
    </citation>
    <scope>NUCLEOTIDE SEQUENCE [LARGE SCALE GENOMIC DNA]</scope>
    <source>
        <strain evidence="22 23">LaAM-08-1</strain>
    </source>
</reference>
<keyword evidence="6" id="KW-0521">NADP</keyword>
<gene>
    <name evidence="22" type="ORF">K443DRAFT_125986</name>
</gene>
<evidence type="ECO:0000256" key="16">
    <source>
        <dbReference type="ARBA" id="ARBA00048686"/>
    </source>
</evidence>
<dbReference type="GO" id="GO:0005777">
    <property type="term" value="C:peroxisome"/>
    <property type="evidence" value="ECO:0007669"/>
    <property type="project" value="UniProtKB-SubCell"/>
</dbReference>
<comment type="catalytic activity">
    <reaction evidence="17">
        <text>(2E)-hexenoyl-CoA + NADPH + H(+) = hexanoyl-CoA + NADP(+)</text>
        <dbReference type="Rhea" id="RHEA:44956"/>
        <dbReference type="ChEBI" id="CHEBI:15378"/>
        <dbReference type="ChEBI" id="CHEBI:57783"/>
        <dbReference type="ChEBI" id="CHEBI:58349"/>
        <dbReference type="ChEBI" id="CHEBI:62077"/>
        <dbReference type="ChEBI" id="CHEBI:62620"/>
    </reaction>
    <physiologicalReaction direction="left-to-right" evidence="17">
        <dbReference type="Rhea" id="RHEA:44957"/>
    </physiologicalReaction>
</comment>
<evidence type="ECO:0000256" key="17">
    <source>
        <dbReference type="ARBA" id="ARBA00049108"/>
    </source>
</evidence>
<dbReference type="GO" id="GO:0006633">
    <property type="term" value="P:fatty acid biosynthetic process"/>
    <property type="evidence" value="ECO:0007669"/>
    <property type="project" value="UniProtKB-KW"/>
</dbReference>
<evidence type="ECO:0000256" key="7">
    <source>
        <dbReference type="ARBA" id="ARBA00023002"/>
    </source>
</evidence>
<evidence type="ECO:0000256" key="8">
    <source>
        <dbReference type="ARBA" id="ARBA00023098"/>
    </source>
</evidence>
<evidence type="ECO:0000256" key="12">
    <source>
        <dbReference type="ARBA" id="ARBA00038622"/>
    </source>
</evidence>
<protein>
    <recommendedName>
        <fullName evidence="14">Peroxisomal trans-2-enoyl-CoA reductase</fullName>
        <ecNumber evidence="13">1.3.1.38</ecNumber>
    </recommendedName>
</protein>
<evidence type="ECO:0000256" key="19">
    <source>
        <dbReference type="ARBA" id="ARBA00049386"/>
    </source>
</evidence>
<accession>A0A0C9WUR4</accession>
<comment type="catalytic activity">
    <reaction evidence="20">
        <text>(2E)-octenoyl-CoA + NADPH + H(+) = octanoyl-CoA + NADP(+)</text>
        <dbReference type="Rhea" id="RHEA:44952"/>
        <dbReference type="ChEBI" id="CHEBI:15378"/>
        <dbReference type="ChEBI" id="CHEBI:57386"/>
        <dbReference type="ChEBI" id="CHEBI:57783"/>
        <dbReference type="ChEBI" id="CHEBI:58349"/>
        <dbReference type="ChEBI" id="CHEBI:62242"/>
    </reaction>
    <physiologicalReaction direction="left-to-right" evidence="20">
        <dbReference type="Rhea" id="RHEA:44953"/>
    </physiologicalReaction>
</comment>
<comment type="catalytic activity">
    <reaction evidence="15">
        <text>(2E)-dodecenoyl-CoA + NADPH + H(+) = dodecanoyl-CoA + NADP(+)</text>
        <dbReference type="Rhea" id="RHEA:44964"/>
        <dbReference type="ChEBI" id="CHEBI:15378"/>
        <dbReference type="ChEBI" id="CHEBI:57330"/>
        <dbReference type="ChEBI" id="CHEBI:57375"/>
        <dbReference type="ChEBI" id="CHEBI:57783"/>
        <dbReference type="ChEBI" id="CHEBI:58349"/>
    </reaction>
    <physiologicalReaction direction="left-to-right" evidence="15">
        <dbReference type="Rhea" id="RHEA:44965"/>
    </physiologicalReaction>
</comment>
<dbReference type="OrthoDB" id="1888931at2759"/>
<dbReference type="Gene3D" id="3.40.50.720">
    <property type="entry name" value="NAD(P)-binding Rossmann-like Domain"/>
    <property type="match status" value="1"/>
</dbReference>
<dbReference type="PANTHER" id="PTHR24317">
    <property type="entry name" value="PEROXISOMAL TRANS-2-ENOYL-COA REDUCTASE"/>
    <property type="match status" value="1"/>
</dbReference>
<dbReference type="InterPro" id="IPR002347">
    <property type="entry name" value="SDR_fam"/>
</dbReference>
<dbReference type="EMBL" id="KN838919">
    <property type="protein sequence ID" value="KIJ92323.1"/>
    <property type="molecule type" value="Genomic_DNA"/>
</dbReference>
<dbReference type="SUPFAM" id="SSF51735">
    <property type="entry name" value="NAD(P)-binding Rossmann-fold domains"/>
    <property type="match status" value="1"/>
</dbReference>
<evidence type="ECO:0000256" key="18">
    <source>
        <dbReference type="ARBA" id="ARBA00049251"/>
    </source>
</evidence>
<dbReference type="HOGENOM" id="CLU_1001395_0_0_1"/>
<evidence type="ECO:0000256" key="4">
    <source>
        <dbReference type="ARBA" id="ARBA00022553"/>
    </source>
</evidence>
<reference evidence="23" key="2">
    <citation type="submission" date="2015-01" db="EMBL/GenBank/DDBJ databases">
        <title>Evolutionary Origins and Diversification of the Mycorrhizal Mutualists.</title>
        <authorList>
            <consortium name="DOE Joint Genome Institute"/>
            <consortium name="Mycorrhizal Genomics Consortium"/>
            <person name="Kohler A."/>
            <person name="Kuo A."/>
            <person name="Nagy L.G."/>
            <person name="Floudas D."/>
            <person name="Copeland A."/>
            <person name="Barry K.W."/>
            <person name="Cichocki N."/>
            <person name="Veneault-Fourrey C."/>
            <person name="LaButti K."/>
            <person name="Lindquist E.A."/>
            <person name="Lipzen A."/>
            <person name="Lundell T."/>
            <person name="Morin E."/>
            <person name="Murat C."/>
            <person name="Riley R."/>
            <person name="Ohm R."/>
            <person name="Sun H."/>
            <person name="Tunlid A."/>
            <person name="Henrissat B."/>
            <person name="Grigoriev I.V."/>
            <person name="Hibbett D.S."/>
            <person name="Martin F."/>
        </authorList>
    </citation>
    <scope>NUCLEOTIDE SEQUENCE [LARGE SCALE GENOMIC DNA]</scope>
    <source>
        <strain evidence="23">LaAM-08-1</strain>
    </source>
</reference>
<evidence type="ECO:0000256" key="20">
    <source>
        <dbReference type="ARBA" id="ARBA00049559"/>
    </source>
</evidence>
<dbReference type="InterPro" id="IPR036291">
    <property type="entry name" value="NAD(P)-bd_dom_sf"/>
</dbReference>
<comment type="subcellular location">
    <subcellularLocation>
        <location evidence="1">Peroxisome</location>
    </subcellularLocation>
</comment>
<keyword evidence="3" id="KW-0444">Lipid biosynthesis</keyword>
<evidence type="ECO:0000256" key="10">
    <source>
        <dbReference type="ARBA" id="ARBA00023160"/>
    </source>
</evidence>
<evidence type="ECO:0000256" key="9">
    <source>
        <dbReference type="ARBA" id="ARBA00023140"/>
    </source>
</evidence>
<evidence type="ECO:0000256" key="2">
    <source>
        <dbReference type="ARBA" id="ARBA00005189"/>
    </source>
</evidence>
<comment type="pathway">
    <text evidence="2">Lipid metabolism.</text>
</comment>
<evidence type="ECO:0000256" key="5">
    <source>
        <dbReference type="ARBA" id="ARBA00022832"/>
    </source>
</evidence>
<evidence type="ECO:0000256" key="6">
    <source>
        <dbReference type="ARBA" id="ARBA00022857"/>
    </source>
</evidence>
<evidence type="ECO:0000256" key="13">
    <source>
        <dbReference type="ARBA" id="ARBA00038849"/>
    </source>
</evidence>
<feature type="compositionally biased region" description="Polar residues" evidence="21">
    <location>
        <begin position="176"/>
        <end position="200"/>
    </location>
</feature>
<keyword evidence="4" id="KW-0597">Phosphoprotein</keyword>
<evidence type="ECO:0000256" key="15">
    <source>
        <dbReference type="ARBA" id="ARBA00047570"/>
    </source>
</evidence>
<evidence type="ECO:0000256" key="21">
    <source>
        <dbReference type="SAM" id="MobiDB-lite"/>
    </source>
</evidence>
<comment type="function">
    <text evidence="11">Participates in chain elongation of fatty acids. Catalyzes the reduction of trans-2-enoyl-CoAs of varying chain lengths from 6:1 to 16:1, having maximum activity with 10:1 CoA. Has no 2,4-dienoyl-CoA reductase activity.</text>
</comment>
<evidence type="ECO:0000313" key="23">
    <source>
        <dbReference type="Proteomes" id="UP000054477"/>
    </source>
</evidence>
<comment type="subunit">
    <text evidence="12">Interacts with PEX5, probably required to target it into peroxisomes.</text>
</comment>
<dbReference type="AlphaFoldDB" id="A0A0C9WUR4"/>
<keyword evidence="7" id="KW-0560">Oxidoreductase</keyword>
<evidence type="ECO:0000256" key="1">
    <source>
        <dbReference type="ARBA" id="ARBA00004275"/>
    </source>
</evidence>
<evidence type="ECO:0000256" key="14">
    <source>
        <dbReference type="ARBA" id="ARBA00041063"/>
    </source>
</evidence>
<comment type="catalytic activity">
    <reaction evidence="18">
        <text>a (2E)-enoyl-CoA + NADPH + H(+) = a 2,3-saturated acyl-CoA + NADP(+)</text>
        <dbReference type="Rhea" id="RHEA:33763"/>
        <dbReference type="ChEBI" id="CHEBI:15378"/>
        <dbReference type="ChEBI" id="CHEBI:57783"/>
        <dbReference type="ChEBI" id="CHEBI:58349"/>
        <dbReference type="ChEBI" id="CHEBI:58856"/>
        <dbReference type="ChEBI" id="CHEBI:65111"/>
        <dbReference type="EC" id="1.3.1.38"/>
    </reaction>
    <physiologicalReaction direction="left-to-right" evidence="18">
        <dbReference type="Rhea" id="RHEA:33764"/>
    </physiologicalReaction>
</comment>
<dbReference type="PRINTS" id="PR00081">
    <property type="entry name" value="GDHRDH"/>
</dbReference>
<dbReference type="STRING" id="1095629.A0A0C9WUR4"/>
<dbReference type="Pfam" id="PF13561">
    <property type="entry name" value="adh_short_C2"/>
    <property type="match status" value="1"/>
</dbReference>
<comment type="catalytic activity">
    <reaction evidence="19">
        <text>(2E)-decenoyl-CoA + NADPH + H(+) = decanoyl-CoA + NADP(+)</text>
        <dbReference type="Rhea" id="RHEA:44960"/>
        <dbReference type="ChEBI" id="CHEBI:15378"/>
        <dbReference type="ChEBI" id="CHEBI:57783"/>
        <dbReference type="ChEBI" id="CHEBI:58349"/>
        <dbReference type="ChEBI" id="CHEBI:61406"/>
        <dbReference type="ChEBI" id="CHEBI:61430"/>
    </reaction>
    <physiologicalReaction direction="left-to-right" evidence="19">
        <dbReference type="Rhea" id="RHEA:44961"/>
    </physiologicalReaction>
</comment>
<dbReference type="GO" id="GO:0019166">
    <property type="term" value="F:trans-2-enoyl-CoA reductase (NADPH) activity"/>
    <property type="evidence" value="ECO:0007669"/>
    <property type="project" value="UniProtKB-EC"/>
</dbReference>
<organism evidence="22 23">
    <name type="scientific">Laccaria amethystina LaAM-08-1</name>
    <dbReference type="NCBI Taxonomy" id="1095629"/>
    <lineage>
        <taxon>Eukaryota</taxon>
        <taxon>Fungi</taxon>
        <taxon>Dikarya</taxon>
        <taxon>Basidiomycota</taxon>
        <taxon>Agaricomycotina</taxon>
        <taxon>Agaricomycetes</taxon>
        <taxon>Agaricomycetidae</taxon>
        <taxon>Agaricales</taxon>
        <taxon>Agaricineae</taxon>
        <taxon>Hydnangiaceae</taxon>
        <taxon>Laccaria</taxon>
    </lineage>
</organism>
<dbReference type="Proteomes" id="UP000054477">
    <property type="component" value="Unassembled WGS sequence"/>
</dbReference>
<keyword evidence="5" id="KW-0276">Fatty acid metabolism</keyword>
<keyword evidence="9" id="KW-0576">Peroxisome</keyword>
<keyword evidence="10" id="KW-0275">Fatty acid biosynthesis</keyword>
<dbReference type="InterPro" id="IPR052388">
    <property type="entry name" value="Peroxisomal_t2-enoyl-CoA_red"/>
</dbReference>
<dbReference type="EC" id="1.3.1.38" evidence="13"/>
<dbReference type="GO" id="GO:0033306">
    <property type="term" value="P:phytol metabolic process"/>
    <property type="evidence" value="ECO:0007669"/>
    <property type="project" value="TreeGrafter"/>
</dbReference>
<evidence type="ECO:0000256" key="11">
    <source>
        <dbReference type="ARBA" id="ARBA00037124"/>
    </source>
</evidence>
<sequence length="278" mass="30711">MITVVFVITVNKRRTGFIANNDAISKIIRTAVSNLTKGLAAEWSSQGVRVNAMSPGYVNTNQTSHMEKNTRGFQARSLPLGRFAEPDEIPGQALLLLSDHASYMTGGEYFVDGYPFGRFEMPAVEKIHVFDIDVTWNAYDHMTSSFIGRESHAHSASNDEVGGGWSIREIMLQASMQPQSSSNESLQIDISPPSDDSTNLGDEEHRLLAPNHVPLSICSFLSANLDKETELQTWPASAASSAGGMHRQFHKELYQAKDFSAFGCRFVWIKESRGGCYP</sequence>
<proteinExistence type="predicted"/>
<dbReference type="PANTHER" id="PTHR24317:SF7">
    <property type="entry name" value="PEROXISOMAL TRANS-2-ENOYL-COA REDUCTASE"/>
    <property type="match status" value="1"/>
</dbReference>
<keyword evidence="23" id="KW-1185">Reference proteome</keyword>